<comment type="caution">
    <text evidence="3">The sequence shown here is derived from an EMBL/GenBank/DDBJ whole genome shotgun (WGS) entry which is preliminary data.</text>
</comment>
<gene>
    <name evidence="3" type="ORF">DCC81_01360</name>
</gene>
<proteinExistence type="predicted"/>
<dbReference type="RefSeq" id="WP_108684798.1">
    <property type="nucleotide sequence ID" value="NZ_QCYK01000001.1"/>
</dbReference>
<dbReference type="InterPro" id="IPR001296">
    <property type="entry name" value="Glyco_trans_1"/>
</dbReference>
<dbReference type="PANTHER" id="PTHR46401:SF2">
    <property type="entry name" value="GLYCOSYLTRANSFERASE WBBK-RELATED"/>
    <property type="match status" value="1"/>
</dbReference>
<dbReference type="Proteomes" id="UP000244450">
    <property type="component" value="Unassembled WGS sequence"/>
</dbReference>
<name>A0A2T7BKF7_9BACT</name>
<dbReference type="OrthoDB" id="9801609at2"/>
<organism evidence="3 4">
    <name type="scientific">Chitinophaga parva</name>
    <dbReference type="NCBI Taxonomy" id="2169414"/>
    <lineage>
        <taxon>Bacteria</taxon>
        <taxon>Pseudomonadati</taxon>
        <taxon>Bacteroidota</taxon>
        <taxon>Chitinophagia</taxon>
        <taxon>Chitinophagales</taxon>
        <taxon>Chitinophagaceae</taxon>
        <taxon>Chitinophaga</taxon>
    </lineage>
</organism>
<evidence type="ECO:0000313" key="3">
    <source>
        <dbReference type="EMBL" id="PUZ28157.1"/>
    </source>
</evidence>
<evidence type="ECO:0000259" key="2">
    <source>
        <dbReference type="Pfam" id="PF00534"/>
    </source>
</evidence>
<sequence length="360" mass="39649">MRMAVMAAGQWTDAPADSGNLVREILWRLCQQHPSSTFLFISKKTFDGNDLPANAQPLVVSPILNKYYWEEWQLPRALKKEKVDQLLVMNDWPPAKAKIPVTLLITHGRWLQGADAKRVAELTPRVKQLLVFSETLRDTFLSQASDLAGKTVLLQPGQDAGYDPLEWDERQVIKQQHAGGTEYFLATGSIDPRNNTMPLLKAYSVLKKRLRSNVKLILAGDVTAAGKEVTDALTSYRFREDVIWIQQPDAATLASLTAGAYGLVYTNRHDGLALPIYHALHCKVPVVAFDSPAAREAGGPAVVYADPAHADDLAEKMMLLYKDERLRASHLAAIPATAHLPDWDTVVTAVGKALGLPVSA</sequence>
<dbReference type="EMBL" id="QCYK01000001">
    <property type="protein sequence ID" value="PUZ28157.1"/>
    <property type="molecule type" value="Genomic_DNA"/>
</dbReference>
<keyword evidence="1" id="KW-0808">Transferase</keyword>
<evidence type="ECO:0000256" key="1">
    <source>
        <dbReference type="ARBA" id="ARBA00022679"/>
    </source>
</evidence>
<dbReference type="AlphaFoldDB" id="A0A2T7BKF7"/>
<keyword evidence="4" id="KW-1185">Reference proteome</keyword>
<accession>A0A2T7BKF7</accession>
<dbReference type="PANTHER" id="PTHR46401">
    <property type="entry name" value="GLYCOSYLTRANSFERASE WBBK-RELATED"/>
    <property type="match status" value="1"/>
</dbReference>
<dbReference type="GO" id="GO:0016757">
    <property type="term" value="F:glycosyltransferase activity"/>
    <property type="evidence" value="ECO:0007669"/>
    <property type="project" value="InterPro"/>
</dbReference>
<reference evidence="3 4" key="1">
    <citation type="submission" date="2018-04" db="EMBL/GenBank/DDBJ databases">
        <title>Chitinophaga fuyangensis sp. nov., isolated from soil in a chemical factory.</title>
        <authorList>
            <person name="Chen K."/>
        </authorList>
    </citation>
    <scope>NUCLEOTIDE SEQUENCE [LARGE SCALE GENOMIC DNA]</scope>
    <source>
        <strain evidence="3 4">LY-1</strain>
    </source>
</reference>
<dbReference type="SUPFAM" id="SSF53756">
    <property type="entry name" value="UDP-Glycosyltransferase/glycogen phosphorylase"/>
    <property type="match status" value="1"/>
</dbReference>
<protein>
    <recommendedName>
        <fullName evidence="2">Glycosyl transferase family 1 domain-containing protein</fullName>
    </recommendedName>
</protein>
<dbReference type="Pfam" id="PF00534">
    <property type="entry name" value="Glycos_transf_1"/>
    <property type="match status" value="1"/>
</dbReference>
<evidence type="ECO:0000313" key="4">
    <source>
        <dbReference type="Proteomes" id="UP000244450"/>
    </source>
</evidence>
<dbReference type="Gene3D" id="3.40.50.2000">
    <property type="entry name" value="Glycogen Phosphorylase B"/>
    <property type="match status" value="1"/>
</dbReference>
<feature type="domain" description="Glycosyl transferase family 1" evidence="2">
    <location>
        <begin position="173"/>
        <end position="328"/>
    </location>
</feature>